<gene>
    <name evidence="1" type="ORF">NSMM_410069</name>
</gene>
<dbReference type="AlphaFoldDB" id="A0A1G5SF54"/>
<dbReference type="Proteomes" id="UP000198729">
    <property type="component" value="Unassembled WGS sequence"/>
</dbReference>
<reference evidence="1 2" key="1">
    <citation type="submission" date="2016-10" db="EMBL/GenBank/DDBJ databases">
        <authorList>
            <person name="de Groot N.N."/>
        </authorList>
    </citation>
    <scope>NUCLEOTIDE SEQUENCE [LARGE SCALE GENOMIC DNA]</scope>
    <source>
        <strain evidence="1">1</strain>
    </source>
</reference>
<organism evidence="1 2">
    <name type="scientific">Nitrosomonas mobilis</name>
    <dbReference type="NCBI Taxonomy" id="51642"/>
    <lineage>
        <taxon>Bacteria</taxon>
        <taxon>Pseudomonadati</taxon>
        <taxon>Pseudomonadota</taxon>
        <taxon>Betaproteobacteria</taxon>
        <taxon>Nitrosomonadales</taxon>
        <taxon>Nitrosomonadaceae</taxon>
        <taxon>Nitrosomonas</taxon>
    </lineage>
</organism>
<dbReference type="EMBL" id="FMWO01000049">
    <property type="protein sequence ID" value="SCZ85834.1"/>
    <property type="molecule type" value="Genomic_DNA"/>
</dbReference>
<dbReference type="STRING" id="51642.NSMM_410069"/>
<name>A0A1G5SF54_9PROT</name>
<protein>
    <submittedName>
        <fullName evidence="1">Uncharacterized protein</fullName>
    </submittedName>
</protein>
<keyword evidence="2" id="KW-1185">Reference proteome</keyword>
<accession>A0A1G5SF54</accession>
<sequence length="78" mass="8851">MALRAALKWLKSVKGQFQIYYKLGTEQPEYILDFIAEIDSTMFIAGAKTRTDISAQEVEAKVAAVVRARLRLCCNLRK</sequence>
<proteinExistence type="predicted"/>
<evidence type="ECO:0000313" key="1">
    <source>
        <dbReference type="EMBL" id="SCZ85834.1"/>
    </source>
</evidence>
<evidence type="ECO:0000313" key="2">
    <source>
        <dbReference type="Proteomes" id="UP000198729"/>
    </source>
</evidence>